<organism evidence="1">
    <name type="scientific">Arundo donax</name>
    <name type="common">Giant reed</name>
    <name type="synonym">Donax arundinaceus</name>
    <dbReference type="NCBI Taxonomy" id="35708"/>
    <lineage>
        <taxon>Eukaryota</taxon>
        <taxon>Viridiplantae</taxon>
        <taxon>Streptophyta</taxon>
        <taxon>Embryophyta</taxon>
        <taxon>Tracheophyta</taxon>
        <taxon>Spermatophyta</taxon>
        <taxon>Magnoliopsida</taxon>
        <taxon>Liliopsida</taxon>
        <taxon>Poales</taxon>
        <taxon>Poaceae</taxon>
        <taxon>PACMAD clade</taxon>
        <taxon>Arundinoideae</taxon>
        <taxon>Arundineae</taxon>
        <taxon>Arundo</taxon>
    </lineage>
</organism>
<sequence length="39" mass="4149">MPSTSSLPPAHRARRQTLAMVTNADLVEQHDCCAQAAVA</sequence>
<name>A0A0A8ZB75_ARUDO</name>
<accession>A0A0A8ZB75</accession>
<protein>
    <submittedName>
        <fullName evidence="1">Uncharacterized protein</fullName>
    </submittedName>
</protein>
<reference evidence="1" key="1">
    <citation type="submission" date="2014-09" db="EMBL/GenBank/DDBJ databases">
        <authorList>
            <person name="Magalhaes I.L.F."/>
            <person name="Oliveira U."/>
            <person name="Santos F.R."/>
            <person name="Vidigal T.H.D.A."/>
            <person name="Brescovit A.D."/>
            <person name="Santos A.J."/>
        </authorList>
    </citation>
    <scope>NUCLEOTIDE SEQUENCE</scope>
    <source>
        <tissue evidence="1">Shoot tissue taken approximately 20 cm above the soil surface</tissue>
    </source>
</reference>
<dbReference type="EMBL" id="GBRH01263895">
    <property type="protein sequence ID" value="JAD34000.1"/>
    <property type="molecule type" value="Transcribed_RNA"/>
</dbReference>
<proteinExistence type="predicted"/>
<reference evidence="1" key="2">
    <citation type="journal article" date="2015" name="Data Brief">
        <title>Shoot transcriptome of the giant reed, Arundo donax.</title>
        <authorList>
            <person name="Barrero R.A."/>
            <person name="Guerrero F.D."/>
            <person name="Moolhuijzen P."/>
            <person name="Goolsby J.A."/>
            <person name="Tidwell J."/>
            <person name="Bellgard S.E."/>
            <person name="Bellgard M.I."/>
        </authorList>
    </citation>
    <scope>NUCLEOTIDE SEQUENCE</scope>
    <source>
        <tissue evidence="1">Shoot tissue taken approximately 20 cm above the soil surface</tissue>
    </source>
</reference>
<dbReference type="AlphaFoldDB" id="A0A0A8ZB75"/>
<evidence type="ECO:0000313" key="1">
    <source>
        <dbReference type="EMBL" id="JAD34000.1"/>
    </source>
</evidence>